<protein>
    <recommendedName>
        <fullName evidence="12">Urea transporter</fullName>
    </recommendedName>
</protein>
<evidence type="ECO:0000256" key="7">
    <source>
        <dbReference type="RuleBase" id="RU362091"/>
    </source>
</evidence>
<evidence type="ECO:0000256" key="8">
    <source>
        <dbReference type="SAM" id="MobiDB-lite"/>
    </source>
</evidence>
<dbReference type="PANTHER" id="PTHR48086:SF10">
    <property type="entry name" value="AGR155CP"/>
    <property type="match status" value="1"/>
</dbReference>
<evidence type="ECO:0000256" key="1">
    <source>
        <dbReference type="ARBA" id="ARBA00004141"/>
    </source>
</evidence>
<comment type="subcellular location">
    <subcellularLocation>
        <location evidence="1">Membrane</location>
        <topology evidence="1">Multi-pass membrane protein</topology>
    </subcellularLocation>
</comment>
<accession>A0A4T0FG62</accession>
<dbReference type="Proteomes" id="UP000310189">
    <property type="component" value="Unassembled WGS sequence"/>
</dbReference>
<comment type="caution">
    <text evidence="10">The sequence shown here is derived from an EMBL/GenBank/DDBJ whole genome shotgun (WGS) entry which is preliminary data.</text>
</comment>
<dbReference type="Pfam" id="PF00474">
    <property type="entry name" value="SSF"/>
    <property type="match status" value="1"/>
</dbReference>
<dbReference type="EMBL" id="SPNW01000067">
    <property type="protein sequence ID" value="TIA87028.1"/>
    <property type="molecule type" value="Genomic_DNA"/>
</dbReference>
<feature type="transmembrane region" description="Helical" evidence="9">
    <location>
        <begin position="195"/>
        <end position="215"/>
    </location>
</feature>
<keyword evidence="5 9" id="KW-1133">Transmembrane helix</keyword>
<feature type="transmembrane region" description="Helical" evidence="9">
    <location>
        <begin position="81"/>
        <end position="99"/>
    </location>
</feature>
<dbReference type="PANTHER" id="PTHR48086">
    <property type="entry name" value="SODIUM/PROLINE SYMPORTER-RELATED"/>
    <property type="match status" value="1"/>
</dbReference>
<dbReference type="Gene3D" id="1.20.1730.10">
    <property type="entry name" value="Sodium/glucose cotransporter"/>
    <property type="match status" value="1"/>
</dbReference>
<evidence type="ECO:0000256" key="6">
    <source>
        <dbReference type="ARBA" id="ARBA00023136"/>
    </source>
</evidence>
<evidence type="ECO:0008006" key="12">
    <source>
        <dbReference type="Google" id="ProtNLM"/>
    </source>
</evidence>
<comment type="similarity">
    <text evidence="2 7">Belongs to the sodium:solute symporter (SSF) (TC 2.A.21) family.</text>
</comment>
<dbReference type="PROSITE" id="PS50283">
    <property type="entry name" value="NA_SOLUT_SYMP_3"/>
    <property type="match status" value="1"/>
</dbReference>
<dbReference type="OrthoDB" id="6132759at2759"/>
<feature type="transmembrane region" description="Helical" evidence="9">
    <location>
        <begin position="235"/>
        <end position="257"/>
    </location>
</feature>
<evidence type="ECO:0000256" key="5">
    <source>
        <dbReference type="ARBA" id="ARBA00022989"/>
    </source>
</evidence>
<dbReference type="GO" id="GO:0015606">
    <property type="term" value="F:spermidine transmembrane transporter activity"/>
    <property type="evidence" value="ECO:0007669"/>
    <property type="project" value="TreeGrafter"/>
</dbReference>
<feature type="transmembrane region" description="Helical" evidence="9">
    <location>
        <begin position="424"/>
        <end position="443"/>
    </location>
</feature>
<evidence type="ECO:0000256" key="2">
    <source>
        <dbReference type="ARBA" id="ARBA00006434"/>
    </source>
</evidence>
<evidence type="ECO:0000313" key="10">
    <source>
        <dbReference type="EMBL" id="TIA87028.1"/>
    </source>
</evidence>
<feature type="transmembrane region" description="Helical" evidence="9">
    <location>
        <begin position="12"/>
        <end position="33"/>
    </location>
</feature>
<keyword evidence="4 9" id="KW-0812">Transmembrane</keyword>
<feature type="transmembrane region" description="Helical" evidence="9">
    <location>
        <begin position="325"/>
        <end position="346"/>
    </location>
</feature>
<dbReference type="InterPro" id="IPR001734">
    <property type="entry name" value="Na/solute_symporter"/>
</dbReference>
<keyword evidence="6 9" id="KW-0472">Membrane</keyword>
<evidence type="ECO:0000256" key="3">
    <source>
        <dbReference type="ARBA" id="ARBA00022448"/>
    </source>
</evidence>
<keyword evidence="11" id="KW-1185">Reference proteome</keyword>
<feature type="transmembrane region" description="Helical" evidence="9">
    <location>
        <begin position="390"/>
        <end position="412"/>
    </location>
</feature>
<feature type="region of interest" description="Disordered" evidence="8">
    <location>
        <begin position="529"/>
        <end position="564"/>
    </location>
</feature>
<sequence length="564" mass="61760">MAGSYPSDEASMAIIYVTLGVFLVVGLVISYFVTRNKTADFLTAAKTANYGVIMCNFAAQGLGAGLQLTYPEVATYGLQPLITYALAASLPLLTFPPLAAQLRKKCPEGFILTEFIRVRFGVAASLFLSAFTIITLYVFMLSEMTSIYSVIESLTGWTPEEHNVWLIMPIFTEMMVTMLYTAWGGFKTSLVTDTIQATLFIILVVVCTIAIAVNVEIDTDLIQQRSDLLKDSQLGWQLLYILPVAIVFNNYFLSSYWQRCYAARSQKDLTIGCILAAILIFCMTFLVGFSGLIASWSNVYPGPDNVNEESSSTVLFLLINKYCPAWISGLMLVLSVALSCAAYDTLQTALVATVSNDIFRNKINVWWTRLILVVNAAVIGPVATNKVNDVLILYLIADLVSAAIMPAMLLGFTDRLYFLNGWDVIVGGLGGILTVFLFGLVYYDGDASSAGALLIINEGLYPSYNSFECLGTFIAAPVGSILWTIAGFGARLLFTYIRSKVTGAEFNIFSKPKPLDPYAVAGHEQMLRPSLGDREAESANSTLRHRGAGRRENHSDGSDEEDKK</sequence>
<feature type="transmembrane region" description="Helical" evidence="9">
    <location>
        <begin position="162"/>
        <end position="183"/>
    </location>
</feature>
<keyword evidence="3" id="KW-0813">Transport</keyword>
<dbReference type="GO" id="GO:0005886">
    <property type="term" value="C:plasma membrane"/>
    <property type="evidence" value="ECO:0007669"/>
    <property type="project" value="TreeGrafter"/>
</dbReference>
<dbReference type="InterPro" id="IPR050277">
    <property type="entry name" value="Sodium:Solute_Symporter"/>
</dbReference>
<feature type="transmembrane region" description="Helical" evidence="9">
    <location>
        <begin position="366"/>
        <end position="384"/>
    </location>
</feature>
<name>A0A4T0FG62_9BASI</name>
<proteinExistence type="inferred from homology"/>
<feature type="compositionally biased region" description="Basic and acidic residues" evidence="8">
    <location>
        <begin position="549"/>
        <end position="564"/>
    </location>
</feature>
<reference evidence="10 11" key="1">
    <citation type="submission" date="2019-03" db="EMBL/GenBank/DDBJ databases">
        <title>Sequencing 23 genomes of Wallemia ichthyophaga.</title>
        <authorList>
            <person name="Gostincar C."/>
        </authorList>
    </citation>
    <scope>NUCLEOTIDE SEQUENCE [LARGE SCALE GENOMIC DNA]</scope>
    <source>
        <strain evidence="10 11">EXF-5753</strain>
    </source>
</reference>
<dbReference type="InterPro" id="IPR038377">
    <property type="entry name" value="Na/Glc_symporter_sf"/>
</dbReference>
<feature type="transmembrane region" description="Helical" evidence="9">
    <location>
        <begin position="269"/>
        <end position="294"/>
    </location>
</feature>
<dbReference type="AlphaFoldDB" id="A0A4T0FG62"/>
<feature type="transmembrane region" description="Helical" evidence="9">
    <location>
        <begin position="120"/>
        <end position="142"/>
    </location>
</feature>
<evidence type="ECO:0000256" key="9">
    <source>
        <dbReference type="SAM" id="Phobius"/>
    </source>
</evidence>
<evidence type="ECO:0000313" key="11">
    <source>
        <dbReference type="Proteomes" id="UP000310189"/>
    </source>
</evidence>
<gene>
    <name evidence="10" type="ORF">E3P99_03430</name>
</gene>
<feature type="transmembrane region" description="Helical" evidence="9">
    <location>
        <begin position="470"/>
        <end position="494"/>
    </location>
</feature>
<evidence type="ECO:0000256" key="4">
    <source>
        <dbReference type="ARBA" id="ARBA00022692"/>
    </source>
</evidence>
<organism evidence="10 11">
    <name type="scientific">Wallemia hederae</name>
    <dbReference type="NCBI Taxonomy" id="1540922"/>
    <lineage>
        <taxon>Eukaryota</taxon>
        <taxon>Fungi</taxon>
        <taxon>Dikarya</taxon>
        <taxon>Basidiomycota</taxon>
        <taxon>Wallemiomycotina</taxon>
        <taxon>Wallemiomycetes</taxon>
        <taxon>Wallemiales</taxon>
        <taxon>Wallemiaceae</taxon>
        <taxon>Wallemia</taxon>
    </lineage>
</organism>